<dbReference type="GO" id="GO:0004888">
    <property type="term" value="F:transmembrane signaling receptor activity"/>
    <property type="evidence" value="ECO:0007669"/>
    <property type="project" value="TreeGrafter"/>
</dbReference>
<dbReference type="Pfam" id="PF13927">
    <property type="entry name" value="Ig_3"/>
    <property type="match status" value="1"/>
</dbReference>
<evidence type="ECO:0000256" key="3">
    <source>
        <dbReference type="SAM" id="MobiDB-lite"/>
    </source>
</evidence>
<evidence type="ECO:0000256" key="1">
    <source>
        <dbReference type="ARBA" id="ARBA00022729"/>
    </source>
</evidence>
<dbReference type="PANTHER" id="PTHR11481">
    <property type="entry name" value="IMMUNOGLOBULIN FC RECEPTOR"/>
    <property type="match status" value="1"/>
</dbReference>
<protein>
    <recommendedName>
        <fullName evidence="4">Ig-like domain-containing protein</fullName>
    </recommendedName>
</protein>
<dbReference type="AlphaFoldDB" id="A0A0E9XTQ7"/>
<dbReference type="GO" id="GO:0006955">
    <property type="term" value="P:immune response"/>
    <property type="evidence" value="ECO:0007669"/>
    <property type="project" value="TreeGrafter"/>
</dbReference>
<evidence type="ECO:0000313" key="5">
    <source>
        <dbReference type="EMBL" id="JAI05226.1"/>
    </source>
</evidence>
<name>A0A0E9XTQ7_ANGAN</name>
<feature type="domain" description="Ig-like" evidence="4">
    <location>
        <begin position="37"/>
        <end position="127"/>
    </location>
</feature>
<dbReference type="GO" id="GO:0007166">
    <property type="term" value="P:cell surface receptor signaling pathway"/>
    <property type="evidence" value="ECO:0007669"/>
    <property type="project" value="TreeGrafter"/>
</dbReference>
<reference evidence="5" key="2">
    <citation type="journal article" date="2015" name="Fish Shellfish Immunol.">
        <title>Early steps in the European eel (Anguilla anguilla)-Vibrio vulnificus interaction in the gills: Role of the RtxA13 toxin.</title>
        <authorList>
            <person name="Callol A."/>
            <person name="Pajuelo D."/>
            <person name="Ebbesson L."/>
            <person name="Teles M."/>
            <person name="MacKenzie S."/>
            <person name="Amaro C."/>
        </authorList>
    </citation>
    <scope>NUCLEOTIDE SEQUENCE</scope>
</reference>
<feature type="domain" description="Ig-like" evidence="4">
    <location>
        <begin position="130"/>
        <end position="208"/>
    </location>
</feature>
<sequence>MTSDKKDVQFHAKTLEANESPAIFWCQHKTEMKRSNPITIKTTGLMVMLETPPEPAILGKPLIIQCRVWGEPDISRVVFLKNGEEKQNKNNSSLTIDNVTIEDQGNYSCTATYKFKKDTRNIPNTVTSDPQELLVKAQPPEAVYTKSGTNLKCSCPECSKPDNYRWYIQKQGQMETVDQEDISPSEGGSYWCKAVWNDRVSAPSAQFSAAFQEDGGYEEVGQRKATDNFMMQEKKKEGEYEALKQSEKEGEYQTLGAEGGKGGEEILKKNND</sequence>
<dbReference type="SMART" id="SM00409">
    <property type="entry name" value="IG"/>
    <property type="match status" value="2"/>
</dbReference>
<dbReference type="PROSITE" id="PS50835">
    <property type="entry name" value="IG_LIKE"/>
    <property type="match status" value="2"/>
</dbReference>
<dbReference type="SUPFAM" id="SSF48726">
    <property type="entry name" value="Immunoglobulin"/>
    <property type="match status" value="1"/>
</dbReference>
<accession>A0A0E9XTQ7</accession>
<dbReference type="InterPro" id="IPR036179">
    <property type="entry name" value="Ig-like_dom_sf"/>
</dbReference>
<dbReference type="InterPro" id="IPR013783">
    <property type="entry name" value="Ig-like_fold"/>
</dbReference>
<feature type="compositionally biased region" description="Basic and acidic residues" evidence="3">
    <location>
        <begin position="236"/>
        <end position="251"/>
    </location>
</feature>
<organism evidence="5">
    <name type="scientific">Anguilla anguilla</name>
    <name type="common">European freshwater eel</name>
    <name type="synonym">Muraena anguilla</name>
    <dbReference type="NCBI Taxonomy" id="7936"/>
    <lineage>
        <taxon>Eukaryota</taxon>
        <taxon>Metazoa</taxon>
        <taxon>Chordata</taxon>
        <taxon>Craniata</taxon>
        <taxon>Vertebrata</taxon>
        <taxon>Euteleostomi</taxon>
        <taxon>Actinopterygii</taxon>
        <taxon>Neopterygii</taxon>
        <taxon>Teleostei</taxon>
        <taxon>Anguilliformes</taxon>
        <taxon>Anguillidae</taxon>
        <taxon>Anguilla</taxon>
    </lineage>
</organism>
<dbReference type="SMART" id="SM00408">
    <property type="entry name" value="IGc2"/>
    <property type="match status" value="1"/>
</dbReference>
<dbReference type="InterPro" id="IPR007110">
    <property type="entry name" value="Ig-like_dom"/>
</dbReference>
<evidence type="ECO:0000259" key="4">
    <source>
        <dbReference type="PROSITE" id="PS50835"/>
    </source>
</evidence>
<dbReference type="GO" id="GO:0009897">
    <property type="term" value="C:external side of plasma membrane"/>
    <property type="evidence" value="ECO:0007669"/>
    <property type="project" value="TreeGrafter"/>
</dbReference>
<dbReference type="InterPro" id="IPR003599">
    <property type="entry name" value="Ig_sub"/>
</dbReference>
<evidence type="ECO:0000256" key="2">
    <source>
        <dbReference type="ARBA" id="ARBA00023157"/>
    </source>
</evidence>
<feature type="region of interest" description="Disordered" evidence="3">
    <location>
        <begin position="236"/>
        <end position="272"/>
    </location>
</feature>
<keyword evidence="1" id="KW-0732">Signal</keyword>
<keyword evidence="2" id="KW-1015">Disulfide bond</keyword>
<dbReference type="Gene3D" id="2.60.40.10">
    <property type="entry name" value="Immunoglobulins"/>
    <property type="match status" value="2"/>
</dbReference>
<reference evidence="5" key="1">
    <citation type="submission" date="2014-11" db="EMBL/GenBank/DDBJ databases">
        <authorList>
            <person name="Amaro Gonzalez C."/>
        </authorList>
    </citation>
    <scope>NUCLEOTIDE SEQUENCE</scope>
</reference>
<feature type="compositionally biased region" description="Basic and acidic residues" evidence="3">
    <location>
        <begin position="261"/>
        <end position="272"/>
    </location>
</feature>
<dbReference type="EMBL" id="GBXM01003352">
    <property type="protein sequence ID" value="JAI05226.1"/>
    <property type="molecule type" value="Transcribed_RNA"/>
</dbReference>
<dbReference type="PANTHER" id="PTHR11481:SF64">
    <property type="entry name" value="FC RECEPTOR-LIKE PROTEIN 4"/>
    <property type="match status" value="1"/>
</dbReference>
<proteinExistence type="predicted"/>
<dbReference type="InterPro" id="IPR050488">
    <property type="entry name" value="Ig_Fc_receptor"/>
</dbReference>
<dbReference type="InterPro" id="IPR003598">
    <property type="entry name" value="Ig_sub2"/>
</dbReference>